<dbReference type="RefSeq" id="WP_118910038.1">
    <property type="nucleotide sequence ID" value="NZ_QOCS01000004.1"/>
</dbReference>
<dbReference type="Proteomes" id="UP000284822">
    <property type="component" value="Unassembled WGS sequence"/>
</dbReference>
<keyword evidence="1" id="KW-1133">Transmembrane helix</keyword>
<feature type="transmembrane region" description="Helical" evidence="1">
    <location>
        <begin position="175"/>
        <end position="200"/>
    </location>
</feature>
<protein>
    <recommendedName>
        <fullName evidence="4">DUF975 family protein</fullName>
    </recommendedName>
</protein>
<evidence type="ECO:0000313" key="3">
    <source>
        <dbReference type="Proteomes" id="UP000284822"/>
    </source>
</evidence>
<comment type="caution">
    <text evidence="2">The sequence shown here is derived from an EMBL/GenBank/DDBJ whole genome shotgun (WGS) entry which is preliminary data.</text>
</comment>
<gene>
    <name evidence="2" type="ORF">DS832_01370</name>
</gene>
<dbReference type="InterPro" id="IPR010380">
    <property type="entry name" value="DUF975"/>
</dbReference>
<reference evidence="2 3" key="1">
    <citation type="submission" date="2018-07" db="EMBL/GenBank/DDBJ databases">
        <title>Genome sequences of six Lactobacillus spp. isolated from bumble bee guts.</title>
        <authorList>
            <person name="Motta E.V.S."/>
            <person name="Moran N.A."/>
        </authorList>
    </citation>
    <scope>NUCLEOTIDE SEQUENCE [LARGE SCALE GENOMIC DNA]</scope>
    <source>
        <strain evidence="2 3">LV-8.1</strain>
    </source>
</reference>
<organism evidence="2 3">
    <name type="scientific">Bombilactobacillus bombi</name>
    <dbReference type="NCBI Taxonomy" id="1303590"/>
    <lineage>
        <taxon>Bacteria</taxon>
        <taxon>Bacillati</taxon>
        <taxon>Bacillota</taxon>
        <taxon>Bacilli</taxon>
        <taxon>Lactobacillales</taxon>
        <taxon>Lactobacillaceae</taxon>
        <taxon>Bombilactobacillus</taxon>
    </lineage>
</organism>
<dbReference type="PANTHER" id="PTHR40076:SF1">
    <property type="entry name" value="MEMBRANE PROTEIN"/>
    <property type="match status" value="1"/>
</dbReference>
<evidence type="ECO:0000256" key="1">
    <source>
        <dbReference type="SAM" id="Phobius"/>
    </source>
</evidence>
<evidence type="ECO:0000313" key="2">
    <source>
        <dbReference type="EMBL" id="RHW48540.1"/>
    </source>
</evidence>
<sequence length="223" mass="25458">MAIKLNLFPIVLGIIGRIVLIIIISILIALISYLVSRPDSGQFTSEMNNMSKTGSNSGGIIWNFVVGLINMSIMFTTIDWLRTKEQPQTILRDSFSVFSKRYFIGALVIEILKRIFTFLWALLLIVPGIVKNYSYSQASYIFKDAVDANPNSDVNYFDCITRSRKLMNGRKWRLFILQLSFLGWEILNWIVLGLGSIWLIPYKNATYAAFYKDLTAKLSSVEE</sequence>
<feature type="transmembrane region" description="Helical" evidence="1">
    <location>
        <begin position="60"/>
        <end position="81"/>
    </location>
</feature>
<dbReference type="Pfam" id="PF06161">
    <property type="entry name" value="DUF975"/>
    <property type="match status" value="1"/>
</dbReference>
<name>A0A3R6ZAP5_9LACO</name>
<proteinExistence type="predicted"/>
<evidence type="ECO:0008006" key="4">
    <source>
        <dbReference type="Google" id="ProtNLM"/>
    </source>
</evidence>
<keyword evidence="1" id="KW-0812">Transmembrane</keyword>
<dbReference type="PANTHER" id="PTHR40076">
    <property type="entry name" value="MEMBRANE PROTEIN-RELATED"/>
    <property type="match status" value="1"/>
</dbReference>
<dbReference type="AlphaFoldDB" id="A0A3R6ZAP5"/>
<dbReference type="EMBL" id="QOCS01000004">
    <property type="protein sequence ID" value="RHW48540.1"/>
    <property type="molecule type" value="Genomic_DNA"/>
</dbReference>
<accession>A0A3R6ZAP5</accession>
<feature type="transmembrane region" description="Helical" evidence="1">
    <location>
        <begin position="102"/>
        <end position="126"/>
    </location>
</feature>
<feature type="transmembrane region" description="Helical" evidence="1">
    <location>
        <begin position="7"/>
        <end position="35"/>
    </location>
</feature>
<keyword evidence="1" id="KW-0472">Membrane</keyword>